<dbReference type="EMBL" id="FWZT01000021">
    <property type="protein sequence ID" value="SMF63318.1"/>
    <property type="molecule type" value="Genomic_DNA"/>
</dbReference>
<reference evidence="2" key="1">
    <citation type="submission" date="2017-04" db="EMBL/GenBank/DDBJ databases">
        <authorList>
            <person name="Varghese N."/>
            <person name="Submissions S."/>
        </authorList>
    </citation>
    <scope>NUCLEOTIDE SEQUENCE [LARGE SCALE GENOMIC DNA]</scope>
    <source>
        <strain evidence="2">RKEM611</strain>
    </source>
</reference>
<dbReference type="AlphaFoldDB" id="A0A1Y6CI52"/>
<gene>
    <name evidence="1" type="ORF">SAMN06296036_121134</name>
</gene>
<keyword evidence="2" id="KW-1185">Reference proteome</keyword>
<proteinExistence type="predicted"/>
<dbReference type="Proteomes" id="UP000192907">
    <property type="component" value="Unassembled WGS sequence"/>
</dbReference>
<organism evidence="1 2">
    <name type="scientific">Pseudobacteriovorax antillogorgiicola</name>
    <dbReference type="NCBI Taxonomy" id="1513793"/>
    <lineage>
        <taxon>Bacteria</taxon>
        <taxon>Pseudomonadati</taxon>
        <taxon>Bdellovibrionota</taxon>
        <taxon>Oligoflexia</taxon>
        <taxon>Oligoflexales</taxon>
        <taxon>Pseudobacteriovoracaceae</taxon>
        <taxon>Pseudobacteriovorax</taxon>
    </lineage>
</organism>
<name>A0A1Y6CI52_9BACT</name>
<protein>
    <submittedName>
        <fullName evidence="1">Uncharacterized protein</fullName>
    </submittedName>
</protein>
<evidence type="ECO:0000313" key="1">
    <source>
        <dbReference type="EMBL" id="SMF63318.1"/>
    </source>
</evidence>
<accession>A0A1Y6CI52</accession>
<dbReference type="STRING" id="1513793.SAMN06296036_121134"/>
<evidence type="ECO:0000313" key="2">
    <source>
        <dbReference type="Proteomes" id="UP000192907"/>
    </source>
</evidence>
<sequence>MEHKYIVVVSPIVAQRKVLGNKKMAENDRKRCFFHGFTDGVLQRVGKRHIIIHGRFAVALVVGARFE</sequence>